<dbReference type="PANTHER" id="PTHR32309">
    <property type="entry name" value="TYROSINE-PROTEIN KINASE"/>
    <property type="match status" value="1"/>
</dbReference>
<dbReference type="Pfam" id="PF13614">
    <property type="entry name" value="AAA_31"/>
    <property type="match status" value="1"/>
</dbReference>
<evidence type="ECO:0000313" key="10">
    <source>
        <dbReference type="Proteomes" id="UP000287188"/>
    </source>
</evidence>
<evidence type="ECO:0000313" key="9">
    <source>
        <dbReference type="EMBL" id="GCE23461.1"/>
    </source>
</evidence>
<evidence type="ECO:0000256" key="3">
    <source>
        <dbReference type="ARBA" id="ARBA00022777"/>
    </source>
</evidence>
<dbReference type="InterPro" id="IPR050445">
    <property type="entry name" value="Bact_polysacc_biosynth/exp"/>
</dbReference>
<dbReference type="Gene3D" id="3.40.50.1820">
    <property type="entry name" value="alpha/beta hydrolase"/>
    <property type="match status" value="1"/>
</dbReference>
<keyword evidence="10" id="KW-1185">Reference proteome</keyword>
<keyword evidence="1" id="KW-0808">Transferase</keyword>
<evidence type="ECO:0000256" key="2">
    <source>
        <dbReference type="ARBA" id="ARBA00022741"/>
    </source>
</evidence>
<dbReference type="InterPro" id="IPR005702">
    <property type="entry name" value="Wzc-like_C"/>
</dbReference>
<dbReference type="InterPro" id="IPR029058">
    <property type="entry name" value="AB_hydrolase_fold"/>
</dbReference>
<dbReference type="InterPro" id="IPR025669">
    <property type="entry name" value="AAA_dom"/>
</dbReference>
<dbReference type="InterPro" id="IPR000073">
    <property type="entry name" value="AB_hydrolase_1"/>
</dbReference>
<evidence type="ECO:0000259" key="8">
    <source>
        <dbReference type="Pfam" id="PF13614"/>
    </source>
</evidence>
<keyword evidence="3" id="KW-0418">Kinase</keyword>
<feature type="coiled-coil region" evidence="6">
    <location>
        <begin position="36"/>
        <end position="63"/>
    </location>
</feature>
<feature type="domain" description="AAA" evidence="8">
    <location>
        <begin position="227"/>
        <end position="391"/>
    </location>
</feature>
<dbReference type="InterPro" id="IPR027417">
    <property type="entry name" value="P-loop_NTPase"/>
</dbReference>
<evidence type="ECO:0000256" key="6">
    <source>
        <dbReference type="SAM" id="Coils"/>
    </source>
</evidence>
<proteinExistence type="predicted"/>
<dbReference type="Proteomes" id="UP000287188">
    <property type="component" value="Unassembled WGS sequence"/>
</dbReference>
<name>A0A402AWF5_9CHLR</name>
<evidence type="ECO:0000256" key="4">
    <source>
        <dbReference type="ARBA" id="ARBA00022840"/>
    </source>
</evidence>
<dbReference type="CDD" id="cd05387">
    <property type="entry name" value="BY-kinase"/>
    <property type="match status" value="1"/>
</dbReference>
<sequence length="806" mass="90831">MLDADPRRAATIANDIASTSIRQQVELIQQNKMVSLQQIQNDLKQTRAQLNDIENQRAKLADDKTKEIDARSLDTQAEDLHLHYSQLQSLLAQIELTEAQGVTFLHVAQMAQPANQPAQPNVRFNTLLGSVSGLLFGLLLTFILELFDGHIYSEDELAQLVDWPLLTTIWNESVSKKKGQKQSELYIPDNKDANSEAYRLLRANIGLYQVHQPIRTILVISATPQDGKSTIAANLAIFMARANKRTLLIDADLRRPTLAQKFHLQPDQNGFSDAIQHYATEHTSPKTSTAILEEISTGKNGVLKDYMHAGNIPDLLVMPSGPLPPNPSELLDSKAMDQFMAALKQCECETIIFDTPPLLGLSDTTILLPKVDGVLVVVDIKKASKKNIQRVQMLLGQSESRVLGCIINKHKYNPRELPFDYYHNQSASTVVEEPQKQPARPRLKVEKTARRLTLPKVAKEKLSVQQSMSKQQQQAIMQITAMDTVPSLPAIEKRIPAIEKRSPEGYLALEDGVRLYYKVIGNKPQTLIIPAASWLAADLTALAQEYTLIFYDQRGRGKSDAILDRSKIGMQQDIDDLEAIRQHFNVQHCSLLGWSYLGGTTALYSLQYPTRVKCLILVAPMALRCCKYEDSRKLDPDKRLDPRAIKRLEEMLKKGVDKKDPGTYNREYIKATRLPRQMGKPQALARMKSDPWVSPNEWPDAISAFFDTFARSIGDWDWRARIVTLTIPTLVIHGEEDLVPLSSSQEWVKTLPDSRLLSIPAVGHYPWLESPEIFMPAVIQFIQEQWPPELPAHQSLVVSQSHRSKR</sequence>
<evidence type="ECO:0000259" key="7">
    <source>
        <dbReference type="Pfam" id="PF00561"/>
    </source>
</evidence>
<protein>
    <recommendedName>
        <fullName evidence="11">CobQ/CobB/MinD/ParA nucleotide binding domain-containing protein</fullName>
    </recommendedName>
</protein>
<dbReference type="PANTHER" id="PTHR32309:SF31">
    <property type="entry name" value="CAPSULAR EXOPOLYSACCHARIDE FAMILY"/>
    <property type="match status" value="1"/>
</dbReference>
<keyword evidence="6" id="KW-0175">Coiled coil</keyword>
<comment type="caution">
    <text evidence="9">The sequence shown here is derived from an EMBL/GenBank/DDBJ whole genome shotgun (WGS) entry which is preliminary data.</text>
</comment>
<keyword evidence="2" id="KW-0547">Nucleotide-binding</keyword>
<dbReference type="EMBL" id="BIFS01000002">
    <property type="protein sequence ID" value="GCE23461.1"/>
    <property type="molecule type" value="Genomic_DNA"/>
</dbReference>
<evidence type="ECO:0008006" key="11">
    <source>
        <dbReference type="Google" id="ProtNLM"/>
    </source>
</evidence>
<evidence type="ECO:0000256" key="1">
    <source>
        <dbReference type="ARBA" id="ARBA00022679"/>
    </source>
</evidence>
<dbReference type="SUPFAM" id="SSF52540">
    <property type="entry name" value="P-loop containing nucleoside triphosphate hydrolases"/>
    <property type="match status" value="1"/>
</dbReference>
<dbReference type="Gene3D" id="3.40.50.300">
    <property type="entry name" value="P-loop containing nucleotide triphosphate hydrolases"/>
    <property type="match status" value="1"/>
</dbReference>
<feature type="domain" description="AB hydrolase-1" evidence="7">
    <location>
        <begin position="541"/>
        <end position="770"/>
    </location>
</feature>
<accession>A0A402AWF5</accession>
<gene>
    <name evidence="9" type="ORF">KDK_72610</name>
</gene>
<dbReference type="AlphaFoldDB" id="A0A402AWF5"/>
<evidence type="ECO:0000256" key="5">
    <source>
        <dbReference type="ARBA" id="ARBA00023137"/>
    </source>
</evidence>
<organism evidence="9 10">
    <name type="scientific">Dictyobacter kobayashii</name>
    <dbReference type="NCBI Taxonomy" id="2014872"/>
    <lineage>
        <taxon>Bacteria</taxon>
        <taxon>Bacillati</taxon>
        <taxon>Chloroflexota</taxon>
        <taxon>Ktedonobacteria</taxon>
        <taxon>Ktedonobacterales</taxon>
        <taxon>Dictyobacteraceae</taxon>
        <taxon>Dictyobacter</taxon>
    </lineage>
</organism>
<dbReference type="SUPFAM" id="SSF53474">
    <property type="entry name" value="alpha/beta-Hydrolases"/>
    <property type="match status" value="1"/>
</dbReference>
<reference evidence="10" key="1">
    <citation type="submission" date="2018-12" db="EMBL/GenBank/DDBJ databases">
        <title>Tengunoibacter tsumagoiensis gen. nov., sp. nov., Dictyobacter kobayashii sp. nov., D. alpinus sp. nov., and D. joshuensis sp. nov. and description of Dictyobacteraceae fam. nov. within the order Ktedonobacterales isolated from Tengu-no-mugimeshi.</title>
        <authorList>
            <person name="Wang C.M."/>
            <person name="Zheng Y."/>
            <person name="Sakai Y."/>
            <person name="Toyoda A."/>
            <person name="Minakuchi Y."/>
            <person name="Abe K."/>
            <person name="Yokota A."/>
            <person name="Yabe S."/>
        </authorList>
    </citation>
    <scope>NUCLEOTIDE SEQUENCE [LARGE SCALE GENOMIC DNA]</scope>
    <source>
        <strain evidence="10">Uno11</strain>
    </source>
</reference>
<dbReference type="Pfam" id="PF00561">
    <property type="entry name" value="Abhydrolase_1"/>
    <property type="match status" value="1"/>
</dbReference>
<keyword evidence="4" id="KW-0067">ATP-binding</keyword>
<keyword evidence="5" id="KW-0829">Tyrosine-protein kinase</keyword>